<accession>A0ABC8YFL1</accession>
<dbReference type="PANTHER" id="PTHR26379">
    <property type="entry name" value="BTB/POZ AND MATH DOMAIN-CONTAINING PROTEIN 1"/>
    <property type="match status" value="1"/>
</dbReference>
<dbReference type="InterPro" id="IPR002083">
    <property type="entry name" value="MATH/TRAF_dom"/>
</dbReference>
<proteinExistence type="inferred from homology"/>
<dbReference type="Gene3D" id="3.30.710.10">
    <property type="entry name" value="Potassium Channel Kv1.1, Chain A"/>
    <property type="match status" value="2"/>
</dbReference>
<feature type="domain" description="BTB" evidence="3">
    <location>
        <begin position="194"/>
        <end position="263"/>
    </location>
</feature>
<evidence type="ECO:0000259" key="3">
    <source>
        <dbReference type="PROSITE" id="PS50097"/>
    </source>
</evidence>
<evidence type="ECO:0000256" key="2">
    <source>
        <dbReference type="ARBA" id="ARBA00010846"/>
    </source>
</evidence>
<dbReference type="SUPFAM" id="SSF49599">
    <property type="entry name" value="TRAF domain-like"/>
    <property type="match status" value="2"/>
</dbReference>
<dbReference type="AlphaFoldDB" id="A0ABC8YFL1"/>
<dbReference type="PROSITE" id="PS50144">
    <property type="entry name" value="MATH"/>
    <property type="match status" value="2"/>
</dbReference>
<keyword evidence="6" id="KW-1185">Reference proteome</keyword>
<dbReference type="Pfam" id="PF22486">
    <property type="entry name" value="MATH_2"/>
    <property type="match status" value="2"/>
</dbReference>
<sequence>MPNSECVAPVVDDSHSASAIVAVEAAAGSHLLHVEGYSRTTGVPNGQSIKSRPFKIGGCSWRIWYYPNGGRSNYADYISAFLAIDETVAQPVKAKATFSLLDPAGRPVASHTRTTSMYHYSAGGSGHGFDDFIKREFLEKSVYIKDDGIKIRCDVNIFEEIHTEDRAAASPFVVVPPSDMHRHFGDLLATEVGADVTFKVAGETFRAHRNILAARSRVFKAELLGEMRESTATGDCIQIDDMLVEVFKALLHFVYNDSLPEMEVQEEAVMAQHLLEAADMYDMPRLKLICEDKLCNHLEVSSVATSLALAEQHNCQGLKDACMEFLISSDTLDAVMLTDGFEHLTKSCPALVKELISKLAARSYKRRKLRAGAMFLAVTIATRKIKTLAGRCSAFVAALAPGSAALGDGEPRTASAIVGGAVTGHHLLHIDGYSRTKDKLPTGKSIKSRVFSAVGRRWYIHYYPNGQTSKVADFISVFLHLDESAGVPVMARARFDLLDRAGKPVPLEPRTIDLRKFSPGGTGYGFPEFIRREFLEKSDHLFNDCFKISCEIIVSDELRTEDRVAAPPLASLTVPPSDLGQHLHDLLVGKEGADVTFQVAGEAFSAHRILLAARSRVFKAQLLGKMRESTATWDCICIDDMLPQVFKTLLHFIYTDSLPQMEEQQEEALMAQHLLEAADRYDMHRLKRICEDKLCRHLDVSTAATTLVLAEQHHCHGLKEACIEFLVSRHVLEKVMATDGFEHLTKSCPALVKEIMSKLAARC</sequence>
<dbReference type="InterPro" id="IPR000210">
    <property type="entry name" value="BTB/POZ_dom"/>
</dbReference>
<feature type="domain" description="MATH" evidence="4">
    <location>
        <begin position="423"/>
        <end position="552"/>
    </location>
</feature>
<evidence type="ECO:0000256" key="1">
    <source>
        <dbReference type="ARBA" id="ARBA00004906"/>
    </source>
</evidence>
<evidence type="ECO:0000313" key="6">
    <source>
        <dbReference type="Proteomes" id="UP001497457"/>
    </source>
</evidence>
<dbReference type="PANTHER" id="PTHR26379:SF422">
    <property type="entry name" value="BTB DOMAIN-CONTAINING PROTEIN"/>
    <property type="match status" value="1"/>
</dbReference>
<gene>
    <name evidence="5" type="ORF">URODEC1_LOCUS33298</name>
</gene>
<reference evidence="5" key="1">
    <citation type="submission" date="2024-10" db="EMBL/GenBank/DDBJ databases">
        <authorList>
            <person name="Ryan C."/>
        </authorList>
    </citation>
    <scope>NUCLEOTIDE SEQUENCE [LARGE SCALE GENOMIC DNA]</scope>
</reference>
<dbReference type="Proteomes" id="UP001497457">
    <property type="component" value="Chromosome 16b"/>
</dbReference>
<dbReference type="EMBL" id="OZ075126">
    <property type="protein sequence ID" value="CAL4941939.1"/>
    <property type="molecule type" value="Genomic_DNA"/>
</dbReference>
<name>A0ABC8YFL1_9POAL</name>
<dbReference type="Gene3D" id="1.25.40.420">
    <property type="match status" value="2"/>
</dbReference>
<dbReference type="InterPro" id="IPR011333">
    <property type="entry name" value="SKP1/BTB/POZ_sf"/>
</dbReference>
<dbReference type="InterPro" id="IPR008974">
    <property type="entry name" value="TRAF-like"/>
</dbReference>
<dbReference type="Pfam" id="PF00651">
    <property type="entry name" value="BTB"/>
    <property type="match status" value="2"/>
</dbReference>
<dbReference type="SMART" id="SM00061">
    <property type="entry name" value="MATH"/>
    <property type="match status" value="2"/>
</dbReference>
<dbReference type="CDD" id="cd00121">
    <property type="entry name" value="MATH"/>
    <property type="match status" value="2"/>
</dbReference>
<dbReference type="Gene3D" id="2.60.210.10">
    <property type="entry name" value="Apoptosis, Tumor Necrosis Factor Receptor Associated Protein 2, Chain A"/>
    <property type="match status" value="2"/>
</dbReference>
<comment type="pathway">
    <text evidence="1">Protein modification; protein ubiquitination.</text>
</comment>
<dbReference type="SMART" id="SM00225">
    <property type="entry name" value="BTB"/>
    <property type="match status" value="2"/>
</dbReference>
<evidence type="ECO:0000259" key="4">
    <source>
        <dbReference type="PROSITE" id="PS50144"/>
    </source>
</evidence>
<dbReference type="Pfam" id="PF24570">
    <property type="entry name" value="BACK_BPM_SPOP"/>
    <property type="match status" value="2"/>
</dbReference>
<feature type="domain" description="MATH" evidence="4">
    <location>
        <begin position="27"/>
        <end position="155"/>
    </location>
</feature>
<dbReference type="PROSITE" id="PS50097">
    <property type="entry name" value="BTB"/>
    <property type="match status" value="2"/>
</dbReference>
<comment type="similarity">
    <text evidence="2">Belongs to the Tdpoz family.</text>
</comment>
<feature type="domain" description="BTB" evidence="3">
    <location>
        <begin position="593"/>
        <end position="662"/>
    </location>
</feature>
<dbReference type="InterPro" id="IPR056423">
    <property type="entry name" value="BACK_BPM_SPOP"/>
</dbReference>
<evidence type="ECO:0000313" key="5">
    <source>
        <dbReference type="EMBL" id="CAL4941939.1"/>
    </source>
</evidence>
<organism evidence="5 6">
    <name type="scientific">Urochloa decumbens</name>
    <dbReference type="NCBI Taxonomy" id="240449"/>
    <lineage>
        <taxon>Eukaryota</taxon>
        <taxon>Viridiplantae</taxon>
        <taxon>Streptophyta</taxon>
        <taxon>Embryophyta</taxon>
        <taxon>Tracheophyta</taxon>
        <taxon>Spermatophyta</taxon>
        <taxon>Magnoliopsida</taxon>
        <taxon>Liliopsida</taxon>
        <taxon>Poales</taxon>
        <taxon>Poaceae</taxon>
        <taxon>PACMAD clade</taxon>
        <taxon>Panicoideae</taxon>
        <taxon>Panicodae</taxon>
        <taxon>Paniceae</taxon>
        <taxon>Melinidinae</taxon>
        <taxon>Urochloa</taxon>
    </lineage>
</organism>
<protein>
    <submittedName>
        <fullName evidence="5">Uncharacterized protein</fullName>
    </submittedName>
</protein>
<dbReference type="SUPFAM" id="SSF54695">
    <property type="entry name" value="POZ domain"/>
    <property type="match status" value="2"/>
</dbReference>
<dbReference type="CDD" id="cd18280">
    <property type="entry name" value="BTB_POZ_BPM_plant"/>
    <property type="match status" value="2"/>
</dbReference>
<dbReference type="InterPro" id="IPR045005">
    <property type="entry name" value="BPM1-6"/>
</dbReference>